<proteinExistence type="predicted"/>
<protein>
    <recommendedName>
        <fullName evidence="3">Lipoprotein</fullName>
    </recommendedName>
</protein>
<name>A0A512AHI8_9SPHN</name>
<reference evidence="1 2" key="1">
    <citation type="submission" date="2019-07" db="EMBL/GenBank/DDBJ databases">
        <title>Whole genome shotgun sequence of Novosphingobium sediminis NBRC 106119.</title>
        <authorList>
            <person name="Hosoyama A."/>
            <person name="Uohara A."/>
            <person name="Ohji S."/>
            <person name="Ichikawa N."/>
        </authorList>
    </citation>
    <scope>NUCLEOTIDE SEQUENCE [LARGE SCALE GENOMIC DNA]</scope>
    <source>
        <strain evidence="1 2">NBRC 106119</strain>
    </source>
</reference>
<dbReference type="RefSeq" id="WP_147158547.1">
    <property type="nucleotide sequence ID" value="NZ_BJYR01000007.1"/>
</dbReference>
<evidence type="ECO:0000313" key="1">
    <source>
        <dbReference type="EMBL" id="GEN99184.1"/>
    </source>
</evidence>
<dbReference type="Proteomes" id="UP000321464">
    <property type="component" value="Unassembled WGS sequence"/>
</dbReference>
<gene>
    <name evidence="1" type="ORF">NSE01_10170</name>
</gene>
<evidence type="ECO:0000313" key="2">
    <source>
        <dbReference type="Proteomes" id="UP000321464"/>
    </source>
</evidence>
<sequence length="232" mass="24499">MTSPALRHVSFRASFRRIAPLAALALVGTLGACKGGGGELVVDDSVGVTALRSPCPLVEIPEMTGDITLFSAPGRTDAAAIDVTASITNLRSTCDDGKGQTELNTEATFDVFARRTDTRGARRVVLPYFSAVMRGGNVVIAKRLGTITLDFADGQERAQAVGRAGSTVDRNEATLPANVRKLLTRKRKPGQADAATDPLALPEVRAALAKASFEQVVGFQLSDQQLAYNATR</sequence>
<comment type="caution">
    <text evidence="1">The sequence shown here is derived from an EMBL/GenBank/DDBJ whole genome shotgun (WGS) entry which is preliminary data.</text>
</comment>
<dbReference type="EMBL" id="BJYR01000007">
    <property type="protein sequence ID" value="GEN99184.1"/>
    <property type="molecule type" value="Genomic_DNA"/>
</dbReference>
<organism evidence="1 2">
    <name type="scientific">Novosphingobium sediminis</name>
    <dbReference type="NCBI Taxonomy" id="707214"/>
    <lineage>
        <taxon>Bacteria</taxon>
        <taxon>Pseudomonadati</taxon>
        <taxon>Pseudomonadota</taxon>
        <taxon>Alphaproteobacteria</taxon>
        <taxon>Sphingomonadales</taxon>
        <taxon>Sphingomonadaceae</taxon>
        <taxon>Novosphingobium</taxon>
    </lineage>
</organism>
<accession>A0A512AHI8</accession>
<keyword evidence="2" id="KW-1185">Reference proteome</keyword>
<dbReference type="OrthoDB" id="7425063at2"/>
<dbReference type="AlphaFoldDB" id="A0A512AHI8"/>
<dbReference type="PROSITE" id="PS51257">
    <property type="entry name" value="PROKAR_LIPOPROTEIN"/>
    <property type="match status" value="1"/>
</dbReference>
<evidence type="ECO:0008006" key="3">
    <source>
        <dbReference type="Google" id="ProtNLM"/>
    </source>
</evidence>